<dbReference type="GO" id="GO:0008168">
    <property type="term" value="F:methyltransferase activity"/>
    <property type="evidence" value="ECO:0007669"/>
    <property type="project" value="UniProtKB-KW"/>
</dbReference>
<evidence type="ECO:0000256" key="3">
    <source>
        <dbReference type="SAM" id="MobiDB-lite"/>
    </source>
</evidence>
<dbReference type="InterPro" id="IPR002052">
    <property type="entry name" value="DNA_methylase_N6_adenine_CS"/>
</dbReference>
<dbReference type="VEuPathDB" id="CryptoDB:CHUDEA5_4420"/>
<evidence type="ECO:0000256" key="2">
    <source>
        <dbReference type="ARBA" id="ARBA00022679"/>
    </source>
</evidence>
<protein>
    <submittedName>
        <fullName evidence="7">S-adenosyl-L-methionine-dependent methyltransferase</fullName>
    </submittedName>
</protein>
<evidence type="ECO:0000259" key="4">
    <source>
        <dbReference type="Pfam" id="PF01170"/>
    </source>
</evidence>
<reference evidence="7 8" key="1">
    <citation type="submission" date="2014-11" db="EMBL/GenBank/DDBJ databases">
        <title>Comparative genomic analysis of Cryptosporidium hominis reveals occurrence of genetic recombination in virulent subtypes.</title>
        <authorList>
            <person name="Guo Y."/>
            <person name="Tang K."/>
            <person name="Frace M."/>
            <person name="Li N."/>
            <person name="Roellig D.M."/>
            <person name="Sammons S."/>
            <person name="Knipe K."/>
            <person name="Rowe L."/>
            <person name="Feng Y."/>
            <person name="Xiao L."/>
        </authorList>
    </citation>
    <scope>NUCLEOTIDE SEQUENCE [LARGE SCALE GENOMIC DNA]</scope>
    <source>
        <strain evidence="7">30976</strain>
    </source>
</reference>
<proteinExistence type="predicted"/>
<dbReference type="VEuPathDB" id="CryptoDB:ChTU502y2012_374g0175"/>
<dbReference type="GO" id="GO:0043527">
    <property type="term" value="C:tRNA methyltransferase complex"/>
    <property type="evidence" value="ECO:0007669"/>
    <property type="project" value="UniProtKB-ARBA"/>
</dbReference>
<name>A0A0S4TGM7_CRYHO</name>
<keyword evidence="1 7" id="KW-0489">Methyltransferase</keyword>
<sequence>MPLYLVWFVLHPDYHEFRLQELESLAECFGVEKNKLWVTNLPEYVSWHHRKYDRPLANDHSSSFAWVCLPNEDIALRILQRSVLVRGFMQVWASGPDHEQVEKVLKEDEYVKKEFLRKYIYDDVDFSWKVKSIGKKLSRPEQVSRMNRYSFLFKGTETVNLKDPSLSLGIFEDWRSIHNQEELPIEGISKEQISKLQSTMLKRVYLGRILENQSSTDLGDKSLWWLKYTLNKRPILGPTTMDNELAFIMCNIAQVKKNDIVFDPFCGTGGILISASHFGATCFGSDLDLRVINGWFCSYVNPHMIKDKSIQEDHSKSIYSNFDYYKLERPGIIRMDISQSSIRSSWIDAIVCDPPYGIRATSRTTNSNSNQPTNVYSGNNYIHTFIQDYNYRKSSSSSSSSSSSISNTHPSTGKNTFGSHQPIDEMIFDLLSFASKTLVIHGHLVFLLPLMVSDANIVIPNLIENWKHIFSIDFPYMQTLGGGLGRLLVHMKLINKSEELFGI</sequence>
<dbReference type="InterPro" id="IPR029063">
    <property type="entry name" value="SAM-dependent_MTases_sf"/>
</dbReference>
<dbReference type="InterPro" id="IPR059073">
    <property type="entry name" value="TRMT11_N"/>
</dbReference>
<evidence type="ECO:0000259" key="5">
    <source>
        <dbReference type="Pfam" id="PF25904"/>
    </source>
</evidence>
<reference evidence="7 8" key="3">
    <citation type="submission" date="2017-10" db="EMBL/GenBank/DDBJ databases">
        <title>Consistent, comparative and evidence-based genome annotation and re-annotation for the closely-related species, Cryptosporidium parvum, C. hominis and C. tyzzeri.</title>
        <authorList>
            <person name="Baptista R.P."/>
            <person name="Li Y."/>
            <person name="Sateriale A."/>
            <person name="Striepen B."/>
            <person name="Kissinger J.C."/>
        </authorList>
    </citation>
    <scope>NUCLEOTIDE SEQUENCE [LARGE SCALE GENOMIC DNA]</scope>
    <source>
        <strain evidence="7">30976</strain>
    </source>
</reference>
<dbReference type="Pfam" id="PF25904">
    <property type="entry name" value="Tmrp11_N"/>
    <property type="match status" value="1"/>
</dbReference>
<keyword evidence="8" id="KW-1185">Reference proteome</keyword>
<feature type="region of interest" description="Disordered" evidence="3">
    <location>
        <begin position="397"/>
        <end position="416"/>
    </location>
</feature>
<feature type="domain" description="tRNA (guanine(10)-N(2))-methyltransferase TRMT11 N-terminal" evidence="5">
    <location>
        <begin position="59"/>
        <end position="179"/>
    </location>
</feature>
<dbReference type="PANTHER" id="PTHR13370:SF3">
    <property type="entry name" value="TRNA (GUANINE(10)-N2)-METHYLTRANSFERASE HOMOLOG"/>
    <property type="match status" value="1"/>
</dbReference>
<dbReference type="PANTHER" id="PTHR13370">
    <property type="entry name" value="RNA METHYLASE-RELATED"/>
    <property type="match status" value="1"/>
</dbReference>
<dbReference type="PRINTS" id="PR00507">
    <property type="entry name" value="N12N6MTFRASE"/>
</dbReference>
<accession>A0A0S4TGM7</accession>
<dbReference type="GO" id="GO:0003676">
    <property type="term" value="F:nucleic acid binding"/>
    <property type="evidence" value="ECO:0007669"/>
    <property type="project" value="InterPro"/>
</dbReference>
<reference evidence="6" key="2">
    <citation type="submission" date="2015-08" db="EMBL/GenBank/DDBJ databases">
        <authorList>
            <person name="Babu N.S."/>
            <person name="Beckwith C.J."/>
            <person name="Beseler K.G."/>
            <person name="Brison A."/>
            <person name="Carone J.V."/>
            <person name="Caskin T.P."/>
            <person name="Diamond M."/>
            <person name="Durham M.E."/>
            <person name="Foxe J.M."/>
            <person name="Go M."/>
            <person name="Henderson B.A."/>
            <person name="Jones I.B."/>
            <person name="McGettigan J.A."/>
            <person name="Micheletti S.J."/>
            <person name="Nasrallah M.E."/>
            <person name="Ortiz D."/>
            <person name="Piller C.R."/>
            <person name="Privatt S.R."/>
            <person name="Schneider S.L."/>
            <person name="Sharp S."/>
            <person name="Smith T.C."/>
            <person name="Stanton J.D."/>
            <person name="Ullery H.E."/>
            <person name="Wilson R.J."/>
            <person name="Serrano M.G."/>
            <person name="Buck G."/>
            <person name="Lee V."/>
            <person name="Wang Y."/>
            <person name="Carvalho R."/>
            <person name="Voegtly L."/>
            <person name="Shi R."/>
            <person name="Duckworth R."/>
            <person name="Johnson A."/>
            <person name="Loviza R."/>
            <person name="Walstead R."/>
            <person name="Shah Z."/>
            <person name="Kiflezghi M."/>
            <person name="Wade K."/>
            <person name="Ball S.L."/>
            <person name="Bradley K.W."/>
            <person name="Asai D.J."/>
            <person name="Bowman C.A."/>
            <person name="Russell D.A."/>
            <person name="Pope W.H."/>
            <person name="Jacobs-Sera D."/>
            <person name="Hendrix R.W."/>
            <person name="Hatfull G.F."/>
        </authorList>
    </citation>
    <scope>NUCLEOTIDE SEQUENCE [LARGE SCALE GENOMIC DNA]</scope>
</reference>
<dbReference type="GO" id="GO:0005737">
    <property type="term" value="C:cytoplasm"/>
    <property type="evidence" value="ECO:0007669"/>
    <property type="project" value="TreeGrafter"/>
</dbReference>
<feature type="compositionally biased region" description="Polar residues" evidence="3">
    <location>
        <begin position="407"/>
        <end position="416"/>
    </location>
</feature>
<dbReference type="GO" id="GO:0032259">
    <property type="term" value="P:methylation"/>
    <property type="evidence" value="ECO:0007669"/>
    <property type="project" value="UniProtKB-KW"/>
</dbReference>
<keyword evidence="2" id="KW-0808">Transferase</keyword>
<dbReference type="SUPFAM" id="SSF53335">
    <property type="entry name" value="S-adenosyl-L-methionine-dependent methyltransferases"/>
    <property type="match status" value="1"/>
</dbReference>
<feature type="compositionally biased region" description="Low complexity" evidence="3">
    <location>
        <begin position="397"/>
        <end position="406"/>
    </location>
</feature>
<evidence type="ECO:0000313" key="7">
    <source>
        <dbReference type="EMBL" id="PPS96856.1"/>
    </source>
</evidence>
<dbReference type="Proteomes" id="UP001429100">
    <property type="component" value="Unassembled WGS sequence"/>
</dbReference>
<gene>
    <name evidence="6" type="ORF">CHUDEA5_4420</name>
    <name evidence="7" type="ORF">GY17_00001503</name>
</gene>
<dbReference type="EMBL" id="LN877951">
    <property type="protein sequence ID" value="CUV06300.1"/>
    <property type="molecule type" value="Genomic_DNA"/>
</dbReference>
<feature type="domain" description="Ribosomal RNA large subunit methyltransferase K/L-like methyltransferase" evidence="4">
    <location>
        <begin position="232"/>
        <end position="366"/>
    </location>
</feature>
<dbReference type="AlphaFoldDB" id="A0A0S4TGM7"/>
<organism evidence="6">
    <name type="scientific">Cryptosporidium hominis</name>
    <dbReference type="NCBI Taxonomy" id="237895"/>
    <lineage>
        <taxon>Eukaryota</taxon>
        <taxon>Sar</taxon>
        <taxon>Alveolata</taxon>
        <taxon>Apicomplexa</taxon>
        <taxon>Conoidasida</taxon>
        <taxon>Coccidia</taxon>
        <taxon>Eucoccidiorida</taxon>
        <taxon>Eimeriorina</taxon>
        <taxon>Cryptosporidiidae</taxon>
        <taxon>Cryptosporidium</taxon>
    </lineage>
</organism>
<evidence type="ECO:0000256" key="1">
    <source>
        <dbReference type="ARBA" id="ARBA00022603"/>
    </source>
</evidence>
<dbReference type="InterPro" id="IPR000241">
    <property type="entry name" value="RlmKL-like_Mtase"/>
</dbReference>
<dbReference type="Pfam" id="PF01170">
    <property type="entry name" value="UPF0020"/>
    <property type="match status" value="1"/>
</dbReference>
<dbReference type="PROSITE" id="PS00092">
    <property type="entry name" value="N6_MTASE"/>
    <property type="match status" value="1"/>
</dbReference>
<dbReference type="VEuPathDB" id="CryptoDB:GY17_00001503"/>
<dbReference type="EMBL" id="JTAI01000013">
    <property type="protein sequence ID" value="PPS96856.1"/>
    <property type="molecule type" value="Genomic_DNA"/>
</dbReference>
<evidence type="ECO:0000313" key="6">
    <source>
        <dbReference type="EMBL" id="CUV06300.1"/>
    </source>
</evidence>
<evidence type="ECO:0000313" key="8">
    <source>
        <dbReference type="Proteomes" id="UP001429100"/>
    </source>
</evidence>
<dbReference type="OrthoDB" id="296065at2759"/>
<dbReference type="PIRSF" id="PIRSF017259">
    <property type="entry name" value="tRNA_mtfrase_TRM11"/>
    <property type="match status" value="1"/>
</dbReference>
<dbReference type="Proteomes" id="UP000199752">
    <property type="component" value="Chromosome 5"/>
</dbReference>
<dbReference type="Gene3D" id="3.40.50.150">
    <property type="entry name" value="Vaccinia Virus protein VP39"/>
    <property type="match status" value="1"/>
</dbReference>
<dbReference type="VEuPathDB" id="CryptoDB:Chro.50400"/>